<dbReference type="Pfam" id="PF18759">
    <property type="entry name" value="Plavaka"/>
    <property type="match status" value="1"/>
</dbReference>
<evidence type="ECO:0000313" key="4">
    <source>
        <dbReference type="Proteomes" id="UP001212997"/>
    </source>
</evidence>
<keyword evidence="1" id="KW-0479">Metal-binding</keyword>
<protein>
    <recommendedName>
        <fullName evidence="2">C2H2-type domain-containing protein</fullName>
    </recommendedName>
</protein>
<reference evidence="3" key="1">
    <citation type="submission" date="2022-07" db="EMBL/GenBank/DDBJ databases">
        <title>Genome Sequence of Physisporinus lineatus.</title>
        <authorList>
            <person name="Buettner E."/>
        </authorList>
    </citation>
    <scope>NUCLEOTIDE SEQUENCE</scope>
    <source>
        <strain evidence="3">VT162</strain>
    </source>
</reference>
<proteinExistence type="predicted"/>
<organism evidence="3 4">
    <name type="scientific">Meripilus lineatus</name>
    <dbReference type="NCBI Taxonomy" id="2056292"/>
    <lineage>
        <taxon>Eukaryota</taxon>
        <taxon>Fungi</taxon>
        <taxon>Dikarya</taxon>
        <taxon>Basidiomycota</taxon>
        <taxon>Agaricomycotina</taxon>
        <taxon>Agaricomycetes</taxon>
        <taxon>Polyporales</taxon>
        <taxon>Meripilaceae</taxon>
        <taxon>Meripilus</taxon>
    </lineage>
</organism>
<sequence length="574" mass="64742">MGHFCSLCARTWPTRRGFQDHLRQFHRNPRPPSSNLVFRFHNKLNALPCDEDGAFLAENSPPPPRAIRLPTDWSPFENRPAFEYAEYAFEKTHTSVDDLNTQLRLWAAYNIAKGHDNIMFSSHHDVLTTIDEIPLGDLPWSSFNVRYTGPLDERSPSWQHQVYTVYTRNTFAVQQAILQNEDFAQMFDYVPYEVYTEAGSRQWCNLLSGHWAWKQSDEIAKDPATHGAMFCPVILGADKTTVSTATGNSEFHPVYMSNGNLHNTARRGHRDAVVPVAFLAIPKRIVNRWCPKCFASSKDLQACGQPRFRAFTDVLLESEDDDVLWDALGIDPDIQVYIPAITGHVPDTVVQCVASFMDFCYLIRRPSHTTSDFTQMQHALDRFLQLRQVFEQHGIRPNGFCLPRQHALLHYIPGIKLFGSPNGLCSSITESKHITAVKKPWRASSRNDSLKEILDTNVRMSKLSAARIDFGHRGMLSGDTLTSTRVAMGLADPGINVSFEVTYEEHHGLLNGEDEAAGDDGPRSEVVTRLATTYGLCFILRNFISVTSSLSCVIISMCFNTHYVGQRSQLSHSG</sequence>
<dbReference type="PROSITE" id="PS50157">
    <property type="entry name" value="ZINC_FINGER_C2H2_2"/>
    <property type="match status" value="1"/>
</dbReference>
<evidence type="ECO:0000259" key="2">
    <source>
        <dbReference type="PROSITE" id="PS50157"/>
    </source>
</evidence>
<dbReference type="GO" id="GO:0008270">
    <property type="term" value="F:zinc ion binding"/>
    <property type="evidence" value="ECO:0007669"/>
    <property type="project" value="UniProtKB-KW"/>
</dbReference>
<comment type="caution">
    <text evidence="3">The sequence shown here is derived from an EMBL/GenBank/DDBJ whole genome shotgun (WGS) entry which is preliminary data.</text>
</comment>
<keyword evidence="4" id="KW-1185">Reference proteome</keyword>
<dbReference type="EMBL" id="JANAWD010000409">
    <property type="protein sequence ID" value="KAJ3479891.1"/>
    <property type="molecule type" value="Genomic_DNA"/>
</dbReference>
<accession>A0AAD5UYE5</accession>
<dbReference type="PROSITE" id="PS00028">
    <property type="entry name" value="ZINC_FINGER_C2H2_1"/>
    <property type="match status" value="1"/>
</dbReference>
<dbReference type="InterPro" id="IPR041078">
    <property type="entry name" value="Plavaka"/>
</dbReference>
<feature type="domain" description="C2H2-type" evidence="2">
    <location>
        <begin position="3"/>
        <end position="31"/>
    </location>
</feature>
<dbReference type="Proteomes" id="UP001212997">
    <property type="component" value="Unassembled WGS sequence"/>
</dbReference>
<evidence type="ECO:0000256" key="1">
    <source>
        <dbReference type="PROSITE-ProRule" id="PRU00042"/>
    </source>
</evidence>
<keyword evidence="1" id="KW-0862">Zinc</keyword>
<evidence type="ECO:0000313" key="3">
    <source>
        <dbReference type="EMBL" id="KAJ3479891.1"/>
    </source>
</evidence>
<dbReference type="InterPro" id="IPR013087">
    <property type="entry name" value="Znf_C2H2_type"/>
</dbReference>
<dbReference type="AlphaFoldDB" id="A0AAD5UYE5"/>
<keyword evidence="1" id="KW-0863">Zinc-finger</keyword>
<name>A0AAD5UYE5_9APHY</name>
<gene>
    <name evidence="3" type="ORF">NLI96_g8751</name>
</gene>